<name>A0A1Y1ZTC9_9PLEO</name>
<dbReference type="PANTHER" id="PTHR12461">
    <property type="entry name" value="HYPOXIA-INDUCIBLE FACTOR 1 ALPHA INHIBITOR-RELATED"/>
    <property type="match status" value="1"/>
</dbReference>
<dbReference type="PANTHER" id="PTHR12461:SF105">
    <property type="entry name" value="HYPOXIA-INDUCIBLE FACTOR 1-ALPHA INHIBITOR"/>
    <property type="match status" value="1"/>
</dbReference>
<dbReference type="InterPro" id="IPR003347">
    <property type="entry name" value="JmjC_dom"/>
</dbReference>
<dbReference type="PROSITE" id="PS51184">
    <property type="entry name" value="JMJC"/>
    <property type="match status" value="1"/>
</dbReference>
<dbReference type="InterPro" id="IPR041667">
    <property type="entry name" value="Cupin_8"/>
</dbReference>
<gene>
    <name evidence="2" type="ORF">BCR34DRAFT_442806</name>
</gene>
<protein>
    <recommendedName>
        <fullName evidence="1">JmjC domain-containing protein</fullName>
    </recommendedName>
</protein>
<accession>A0A1Y1ZTC9</accession>
<keyword evidence="3" id="KW-1185">Reference proteome</keyword>
<dbReference type="STRING" id="1231657.A0A1Y1ZTC9"/>
<evidence type="ECO:0000259" key="1">
    <source>
        <dbReference type="PROSITE" id="PS51184"/>
    </source>
</evidence>
<dbReference type="Proteomes" id="UP000193144">
    <property type="component" value="Unassembled WGS sequence"/>
</dbReference>
<dbReference type="SUPFAM" id="SSF51197">
    <property type="entry name" value="Clavaminate synthase-like"/>
    <property type="match status" value="1"/>
</dbReference>
<comment type="caution">
    <text evidence="2">The sequence shown here is derived from an EMBL/GenBank/DDBJ whole genome shotgun (WGS) entry which is preliminary data.</text>
</comment>
<dbReference type="EMBL" id="MCFA01000041">
    <property type="protein sequence ID" value="ORY13513.1"/>
    <property type="molecule type" value="Genomic_DNA"/>
</dbReference>
<dbReference type="OrthoDB" id="263283at2759"/>
<feature type="non-terminal residue" evidence="2">
    <location>
        <position position="1"/>
    </location>
</feature>
<dbReference type="AlphaFoldDB" id="A0A1Y1ZTC9"/>
<feature type="non-terminal residue" evidence="2">
    <location>
        <position position="238"/>
    </location>
</feature>
<proteinExistence type="predicted"/>
<dbReference type="Pfam" id="PF13621">
    <property type="entry name" value="Cupin_8"/>
    <property type="match status" value="1"/>
</dbReference>
<dbReference type="Gene3D" id="2.60.120.650">
    <property type="entry name" value="Cupin"/>
    <property type="match status" value="1"/>
</dbReference>
<organism evidence="2 3">
    <name type="scientific">Clohesyomyces aquaticus</name>
    <dbReference type="NCBI Taxonomy" id="1231657"/>
    <lineage>
        <taxon>Eukaryota</taxon>
        <taxon>Fungi</taxon>
        <taxon>Dikarya</taxon>
        <taxon>Ascomycota</taxon>
        <taxon>Pezizomycotina</taxon>
        <taxon>Dothideomycetes</taxon>
        <taxon>Pleosporomycetidae</taxon>
        <taxon>Pleosporales</taxon>
        <taxon>Lindgomycetaceae</taxon>
        <taxon>Clohesyomyces</taxon>
    </lineage>
</organism>
<sequence>PVILRGSFRTTPAISKWFTPFPSKKGVSAFHNLNAEYLSQNGDTIVPLELTRSDSFERFEAPLSLLLSHIKSSQDSSTGLYLAQCSLADLPQGLRDDLPTPALIKRVGRGDIYGSSLWLGRPPTRTPLHRDPNPNIFVQLAGKKVVRLMKPEQGEWLYQRLRVGDGHSTMRGEEMMVGAEMERLEAAVWRDEGIVDKHVQGYEAELGSGDGLFIPLAWWHAVKGFGKGVNASVNWWFR</sequence>
<feature type="domain" description="JmjC" evidence="1">
    <location>
        <begin position="87"/>
        <end position="238"/>
    </location>
</feature>
<reference evidence="2 3" key="1">
    <citation type="submission" date="2016-07" db="EMBL/GenBank/DDBJ databases">
        <title>Pervasive Adenine N6-methylation of Active Genes in Fungi.</title>
        <authorList>
            <consortium name="DOE Joint Genome Institute"/>
            <person name="Mondo S.J."/>
            <person name="Dannebaum R.O."/>
            <person name="Kuo R.C."/>
            <person name="Labutti K."/>
            <person name="Haridas S."/>
            <person name="Kuo A."/>
            <person name="Salamov A."/>
            <person name="Ahrendt S.R."/>
            <person name="Lipzen A."/>
            <person name="Sullivan W."/>
            <person name="Andreopoulos W.B."/>
            <person name="Clum A."/>
            <person name="Lindquist E."/>
            <person name="Daum C."/>
            <person name="Ramamoorthy G.K."/>
            <person name="Gryganskyi A."/>
            <person name="Culley D."/>
            <person name="Magnuson J.K."/>
            <person name="James T.Y."/>
            <person name="O'Malley M.A."/>
            <person name="Stajich J.E."/>
            <person name="Spatafora J.W."/>
            <person name="Visel A."/>
            <person name="Grigoriev I.V."/>
        </authorList>
    </citation>
    <scope>NUCLEOTIDE SEQUENCE [LARGE SCALE GENOMIC DNA]</scope>
    <source>
        <strain evidence="2 3">CBS 115471</strain>
    </source>
</reference>
<evidence type="ECO:0000313" key="3">
    <source>
        <dbReference type="Proteomes" id="UP000193144"/>
    </source>
</evidence>
<evidence type="ECO:0000313" key="2">
    <source>
        <dbReference type="EMBL" id="ORY13513.1"/>
    </source>
</evidence>